<dbReference type="SUPFAM" id="SSF47986">
    <property type="entry name" value="DEATH domain"/>
    <property type="match status" value="1"/>
</dbReference>
<dbReference type="Pfam" id="PF00619">
    <property type="entry name" value="CARD"/>
    <property type="match status" value="1"/>
</dbReference>
<evidence type="ECO:0000259" key="1">
    <source>
        <dbReference type="Pfam" id="PF00619"/>
    </source>
</evidence>
<dbReference type="InterPro" id="IPR001315">
    <property type="entry name" value="CARD"/>
</dbReference>
<comment type="caution">
    <text evidence="2">The sequence shown here is derived from an EMBL/GenBank/DDBJ whole genome shotgun (WGS) entry which is preliminary data.</text>
</comment>
<dbReference type="CDD" id="cd01671">
    <property type="entry name" value="CARD"/>
    <property type="match status" value="1"/>
</dbReference>
<dbReference type="Proteomes" id="UP000252519">
    <property type="component" value="Unassembled WGS sequence"/>
</dbReference>
<keyword evidence="3" id="KW-1185">Reference proteome</keyword>
<proteinExistence type="predicted"/>
<protein>
    <submittedName>
        <fullName evidence="2">Caspase recruitment domain protein</fullName>
    </submittedName>
</protein>
<gene>
    <name evidence="2" type="ORF">ANCCAN_07676</name>
</gene>
<dbReference type="AlphaFoldDB" id="A0A368GPK3"/>
<dbReference type="Gene3D" id="1.10.533.10">
    <property type="entry name" value="Death Domain, Fas"/>
    <property type="match status" value="1"/>
</dbReference>
<dbReference type="OrthoDB" id="5798736at2759"/>
<reference evidence="2 3" key="1">
    <citation type="submission" date="2014-10" db="EMBL/GenBank/DDBJ databases">
        <title>Draft genome of the hookworm Ancylostoma caninum.</title>
        <authorList>
            <person name="Mitreva M."/>
        </authorList>
    </citation>
    <scope>NUCLEOTIDE SEQUENCE [LARGE SCALE GENOMIC DNA]</scope>
    <source>
        <strain evidence="2 3">Baltimore</strain>
    </source>
</reference>
<evidence type="ECO:0000313" key="3">
    <source>
        <dbReference type="Proteomes" id="UP000252519"/>
    </source>
</evidence>
<evidence type="ECO:0000313" key="2">
    <source>
        <dbReference type="EMBL" id="RCN46286.1"/>
    </source>
</evidence>
<feature type="domain" description="CARD" evidence="1">
    <location>
        <begin position="59"/>
        <end position="128"/>
    </location>
</feature>
<organism evidence="2 3">
    <name type="scientific">Ancylostoma caninum</name>
    <name type="common">Dog hookworm</name>
    <dbReference type="NCBI Taxonomy" id="29170"/>
    <lineage>
        <taxon>Eukaryota</taxon>
        <taxon>Metazoa</taxon>
        <taxon>Ecdysozoa</taxon>
        <taxon>Nematoda</taxon>
        <taxon>Chromadorea</taxon>
        <taxon>Rhabditida</taxon>
        <taxon>Rhabditina</taxon>
        <taxon>Rhabditomorpha</taxon>
        <taxon>Strongyloidea</taxon>
        <taxon>Ancylostomatidae</taxon>
        <taxon>Ancylostomatinae</taxon>
        <taxon>Ancylostoma</taxon>
    </lineage>
</organism>
<name>A0A368GPK3_ANCCA</name>
<dbReference type="EMBL" id="JOJR01000082">
    <property type="protein sequence ID" value="RCN46286.1"/>
    <property type="molecule type" value="Genomic_DNA"/>
</dbReference>
<accession>A0A368GPK3</accession>
<sequence>MAGKVCSTGLNDGERMSKQSHMFSWAAVTHLTMSISCSRSLADIRAEQADNLDRLRSTLETMNLKDLVPILVARNVLKSYEMGAVYAKESTQAQVDALICLLKTKNHWVGPMTDALIRNGQAPVAKMLLQMQQTSSA</sequence>
<dbReference type="InterPro" id="IPR011029">
    <property type="entry name" value="DEATH-like_dom_sf"/>
</dbReference>
<dbReference type="GO" id="GO:0042981">
    <property type="term" value="P:regulation of apoptotic process"/>
    <property type="evidence" value="ECO:0007669"/>
    <property type="project" value="InterPro"/>
</dbReference>